<dbReference type="Proteomes" id="UP000242180">
    <property type="component" value="Unassembled WGS sequence"/>
</dbReference>
<accession>A0A1X2HHJ1</accession>
<dbReference type="PROSITE" id="PS51257">
    <property type="entry name" value="PROKAR_LIPOPROTEIN"/>
    <property type="match status" value="1"/>
</dbReference>
<dbReference type="EMBL" id="MCGN01000003">
    <property type="protein sequence ID" value="ORY98575.1"/>
    <property type="molecule type" value="Genomic_DNA"/>
</dbReference>
<gene>
    <name evidence="2" type="ORF">BCR43DRAFT_487766</name>
</gene>
<keyword evidence="1" id="KW-0732">Signal</keyword>
<evidence type="ECO:0000313" key="2">
    <source>
        <dbReference type="EMBL" id="ORY98575.1"/>
    </source>
</evidence>
<sequence length="146" mass="15616">MVRLVGLAAAAIGFVSSCAYAAKVQVSQDGQFNITSPLDNSIYVAGQILPITYRLGDATLSSFGLNIYLKSSTVANFSEVAIATGADVSKSSAQTEDGSTFYQHTINYAIPSVDAAGSYQVMKTRETRGGERGSIREERKLVYTNR</sequence>
<protein>
    <submittedName>
        <fullName evidence="2">Uncharacterized protein</fullName>
    </submittedName>
</protein>
<dbReference type="AlphaFoldDB" id="A0A1X2HHJ1"/>
<name>A0A1X2HHJ1_SYNRA</name>
<organism evidence="2 3">
    <name type="scientific">Syncephalastrum racemosum</name>
    <name type="common">Filamentous fungus</name>
    <dbReference type="NCBI Taxonomy" id="13706"/>
    <lineage>
        <taxon>Eukaryota</taxon>
        <taxon>Fungi</taxon>
        <taxon>Fungi incertae sedis</taxon>
        <taxon>Mucoromycota</taxon>
        <taxon>Mucoromycotina</taxon>
        <taxon>Mucoromycetes</taxon>
        <taxon>Mucorales</taxon>
        <taxon>Syncephalastraceae</taxon>
        <taxon>Syncephalastrum</taxon>
    </lineage>
</organism>
<reference evidence="2 3" key="1">
    <citation type="submission" date="2016-07" db="EMBL/GenBank/DDBJ databases">
        <title>Pervasive Adenine N6-methylation of Active Genes in Fungi.</title>
        <authorList>
            <consortium name="DOE Joint Genome Institute"/>
            <person name="Mondo S.J."/>
            <person name="Dannebaum R.O."/>
            <person name="Kuo R.C."/>
            <person name="Labutti K."/>
            <person name="Haridas S."/>
            <person name="Kuo A."/>
            <person name="Salamov A."/>
            <person name="Ahrendt S.R."/>
            <person name="Lipzen A."/>
            <person name="Sullivan W."/>
            <person name="Andreopoulos W.B."/>
            <person name="Clum A."/>
            <person name="Lindquist E."/>
            <person name="Daum C."/>
            <person name="Ramamoorthy G.K."/>
            <person name="Gryganskyi A."/>
            <person name="Culley D."/>
            <person name="Magnuson J.K."/>
            <person name="James T.Y."/>
            <person name="O'Malley M.A."/>
            <person name="Stajich J.E."/>
            <person name="Spatafora J.W."/>
            <person name="Visel A."/>
            <person name="Grigoriev I.V."/>
        </authorList>
    </citation>
    <scope>NUCLEOTIDE SEQUENCE [LARGE SCALE GENOMIC DNA]</scope>
    <source>
        <strain evidence="2 3">NRRL 2496</strain>
    </source>
</reference>
<proteinExistence type="predicted"/>
<feature type="chain" id="PRO_5010879428" evidence="1">
    <location>
        <begin position="22"/>
        <end position="146"/>
    </location>
</feature>
<feature type="signal peptide" evidence="1">
    <location>
        <begin position="1"/>
        <end position="21"/>
    </location>
</feature>
<dbReference type="OrthoDB" id="2276720at2759"/>
<evidence type="ECO:0000313" key="3">
    <source>
        <dbReference type="Proteomes" id="UP000242180"/>
    </source>
</evidence>
<evidence type="ECO:0000256" key="1">
    <source>
        <dbReference type="SAM" id="SignalP"/>
    </source>
</evidence>
<comment type="caution">
    <text evidence="2">The sequence shown here is derived from an EMBL/GenBank/DDBJ whole genome shotgun (WGS) entry which is preliminary data.</text>
</comment>
<keyword evidence="3" id="KW-1185">Reference proteome</keyword>
<dbReference type="InParanoid" id="A0A1X2HHJ1"/>